<dbReference type="SUPFAM" id="SSF81324">
    <property type="entry name" value="Voltage-gated potassium channels"/>
    <property type="match status" value="1"/>
</dbReference>
<name>A0AAE1CL89_9GAST</name>
<feature type="transmembrane region" description="Helical" evidence="2">
    <location>
        <begin position="83"/>
        <end position="104"/>
    </location>
</feature>
<comment type="caution">
    <text evidence="3">The sequence shown here is derived from an EMBL/GenBank/DDBJ whole genome shotgun (WGS) entry which is preliminary data.</text>
</comment>
<feature type="compositionally biased region" description="Basic and acidic residues" evidence="1">
    <location>
        <begin position="397"/>
        <end position="407"/>
    </location>
</feature>
<dbReference type="AlphaFoldDB" id="A0AAE1CL89"/>
<feature type="region of interest" description="Disordered" evidence="1">
    <location>
        <begin position="255"/>
        <end position="278"/>
    </location>
</feature>
<feature type="region of interest" description="Disordered" evidence="1">
    <location>
        <begin position="366"/>
        <end position="422"/>
    </location>
</feature>
<gene>
    <name evidence="3" type="ORF">RRG08_023609</name>
</gene>
<dbReference type="Proteomes" id="UP001283361">
    <property type="component" value="Unassembled WGS sequence"/>
</dbReference>
<evidence type="ECO:0000256" key="1">
    <source>
        <dbReference type="SAM" id="MobiDB-lite"/>
    </source>
</evidence>
<keyword evidence="2" id="KW-1133">Transmembrane helix</keyword>
<reference evidence="3" key="1">
    <citation type="journal article" date="2023" name="G3 (Bethesda)">
        <title>A reference genome for the long-term kleptoplast-retaining sea slug Elysia crispata morphotype clarki.</title>
        <authorList>
            <person name="Eastman K.E."/>
            <person name="Pendleton A.L."/>
            <person name="Shaikh M.A."/>
            <person name="Suttiyut T."/>
            <person name="Ogas R."/>
            <person name="Tomko P."/>
            <person name="Gavelis G."/>
            <person name="Widhalm J.R."/>
            <person name="Wisecaver J.H."/>
        </authorList>
    </citation>
    <scope>NUCLEOTIDE SEQUENCE</scope>
    <source>
        <strain evidence="3">ECLA1</strain>
    </source>
</reference>
<evidence type="ECO:0000313" key="4">
    <source>
        <dbReference type="Proteomes" id="UP001283361"/>
    </source>
</evidence>
<feature type="transmembrane region" description="Helical" evidence="2">
    <location>
        <begin position="192"/>
        <end position="214"/>
    </location>
</feature>
<keyword evidence="2" id="KW-0472">Membrane</keyword>
<evidence type="ECO:0000313" key="3">
    <source>
        <dbReference type="EMBL" id="KAK3708198.1"/>
    </source>
</evidence>
<feature type="transmembrane region" description="Helical" evidence="2">
    <location>
        <begin position="148"/>
        <end position="172"/>
    </location>
</feature>
<feature type="transmembrane region" description="Helical" evidence="2">
    <location>
        <begin position="116"/>
        <end position="136"/>
    </location>
</feature>
<keyword evidence="4" id="KW-1185">Reference proteome</keyword>
<organism evidence="3 4">
    <name type="scientific">Elysia crispata</name>
    <name type="common">lettuce slug</name>
    <dbReference type="NCBI Taxonomy" id="231223"/>
    <lineage>
        <taxon>Eukaryota</taxon>
        <taxon>Metazoa</taxon>
        <taxon>Spiralia</taxon>
        <taxon>Lophotrochozoa</taxon>
        <taxon>Mollusca</taxon>
        <taxon>Gastropoda</taxon>
        <taxon>Heterobranchia</taxon>
        <taxon>Euthyneura</taxon>
        <taxon>Panpulmonata</taxon>
        <taxon>Sacoglossa</taxon>
        <taxon>Placobranchoidea</taxon>
        <taxon>Plakobranchidae</taxon>
        <taxon>Elysia</taxon>
    </lineage>
</organism>
<evidence type="ECO:0000256" key="2">
    <source>
        <dbReference type="SAM" id="Phobius"/>
    </source>
</evidence>
<sequence>MEEGTDQTTSPRSKIEEDQYVKVPTVQLAELLRAIDETRNILNSLCESTNGPHRTARPAIRHRKSWWGRHCWPSGRRFLYRNITIITVILQFLNLLMLTVIDVLPSHLVEEYKMLVASSATMITFEVANLFILILATGRLAKQVFHHAVNSLFLAQSYMATLLLFAGLYTLTYRLDKHSWRFLNEDLTSNPIQVFNLYFKFLFYSISTATLCGSDNALPVYWYNHLFAGTQMLLSFCYFASILGMALNHTLPSSKGSLSGNKTRGHNLQREGTESTANRARSNMLETNWSTIEPVSSETLISSHQERQQQDELDHNVETGSNNCNGVFVQDCLHRQQTMRFHQHHQHHEVHNDSVKTEIESNSHSFLRPDQSHNIQYSTGSANNGYFRNASGDDDEPLLRDGSETLRTKSPSSNVDPRIIVI</sequence>
<accession>A0AAE1CL89</accession>
<protein>
    <submittedName>
        <fullName evidence="3">Uncharacterized protein</fullName>
    </submittedName>
</protein>
<keyword evidence="2" id="KW-0812">Transmembrane</keyword>
<feature type="compositionally biased region" description="Polar residues" evidence="1">
    <location>
        <begin position="372"/>
        <end position="386"/>
    </location>
</feature>
<dbReference type="EMBL" id="JAWDGP010007701">
    <property type="protein sequence ID" value="KAK3708198.1"/>
    <property type="molecule type" value="Genomic_DNA"/>
</dbReference>
<proteinExistence type="predicted"/>
<feature type="transmembrane region" description="Helical" evidence="2">
    <location>
        <begin position="226"/>
        <end position="247"/>
    </location>
</feature>